<sequence length="577" mass="61401">MTPTLRLFAALALLAGTAARALPPVPPDGPTGPPVCTDAATIKLSSSASEVTFPNARTLTWSLSAPVGCKGLSLELDSAAVPAIGSRTDRPPRTEQHALRLMWTGLGQRALLRTVRVTVVVRYPTRMSIDAGTARPVQALVGALDPSNLNPMQVIELCNVDLDLTGHANLMLTDNRSLVAAPGCERGARSLGPRIFVTDKRGPGRSLFLIRSDKVKIAGFRLEGPTAGIGDDDDNNVESAIRIWPFGTVMPTPITSIVVSNMEISKWSGIGVEVGDAGDGALPGRFSNQTVGAVRISGNYFHHNRHRGKEGYGVLVTGGGYALIERNVFEENRHAIAGGSWDGRGDFSGYTARENLVLPGGGLHCGFAGICWQTHQIDMHGDRGHFDSDWCCGRAGETLMIERNTLLYTGGYRTVVVNGQPTQVWSDGLAIKVRGNPIDKAVVAGNVFRHGSRDDAIAQNGALGIIGDNISNPIDVRPDNVFGADPMATLGQCDFAGDGRQDSFMASGVTWWARSPVTQQWRFLNAQPQKLAQLMFADVNGDGRCDVVLKPQAPATQPGFYSSGGMGAWTMIGANAP</sequence>
<feature type="chain" id="PRO_5045657803" evidence="1">
    <location>
        <begin position="22"/>
        <end position="577"/>
    </location>
</feature>
<keyword evidence="3" id="KW-1185">Reference proteome</keyword>
<keyword evidence="1" id="KW-0732">Signal</keyword>
<gene>
    <name evidence="2" type="ORF">HLB44_31055</name>
</gene>
<dbReference type="SUPFAM" id="SSF51126">
    <property type="entry name" value="Pectin lyase-like"/>
    <property type="match status" value="1"/>
</dbReference>
<organism evidence="2 3">
    <name type="scientific">Pseudaquabacterium terrae</name>
    <dbReference type="NCBI Taxonomy" id="2732868"/>
    <lineage>
        <taxon>Bacteria</taxon>
        <taxon>Pseudomonadati</taxon>
        <taxon>Pseudomonadota</taxon>
        <taxon>Betaproteobacteria</taxon>
        <taxon>Burkholderiales</taxon>
        <taxon>Sphaerotilaceae</taxon>
        <taxon>Pseudaquabacterium</taxon>
    </lineage>
</organism>
<dbReference type="InterPro" id="IPR006626">
    <property type="entry name" value="PbH1"/>
</dbReference>
<feature type="signal peptide" evidence="1">
    <location>
        <begin position="1"/>
        <end position="21"/>
    </location>
</feature>
<comment type="caution">
    <text evidence="2">The sequence shown here is derived from an EMBL/GenBank/DDBJ whole genome shotgun (WGS) entry which is preliminary data.</text>
</comment>
<evidence type="ECO:0000313" key="2">
    <source>
        <dbReference type="EMBL" id="NRF71434.1"/>
    </source>
</evidence>
<dbReference type="Gene3D" id="2.160.20.10">
    <property type="entry name" value="Single-stranded right-handed beta-helix, Pectin lyase-like"/>
    <property type="match status" value="1"/>
</dbReference>
<dbReference type="SMART" id="SM00710">
    <property type="entry name" value="PbH1"/>
    <property type="match status" value="5"/>
</dbReference>
<dbReference type="EMBL" id="JABRWJ010000012">
    <property type="protein sequence ID" value="NRF71434.1"/>
    <property type="molecule type" value="Genomic_DNA"/>
</dbReference>
<dbReference type="InterPro" id="IPR011050">
    <property type="entry name" value="Pectin_lyase_fold/virulence"/>
</dbReference>
<accession>A0ABX2ERW9</accession>
<dbReference type="RefSeq" id="WP_173132620.1">
    <property type="nucleotide sequence ID" value="NZ_JABRWJ010000012.1"/>
</dbReference>
<dbReference type="InterPro" id="IPR012334">
    <property type="entry name" value="Pectin_lyas_fold"/>
</dbReference>
<reference evidence="2 3" key="1">
    <citation type="submission" date="2020-05" db="EMBL/GenBank/DDBJ databases">
        <title>Aquincola sp. isolate from soil.</title>
        <authorList>
            <person name="Han J."/>
            <person name="Kim D.-U."/>
        </authorList>
    </citation>
    <scope>NUCLEOTIDE SEQUENCE [LARGE SCALE GENOMIC DNA]</scope>
    <source>
        <strain evidence="2 3">S2</strain>
    </source>
</reference>
<name>A0ABX2ERW9_9BURK</name>
<evidence type="ECO:0000256" key="1">
    <source>
        <dbReference type="SAM" id="SignalP"/>
    </source>
</evidence>
<evidence type="ECO:0000313" key="3">
    <source>
        <dbReference type="Proteomes" id="UP000737171"/>
    </source>
</evidence>
<dbReference type="Proteomes" id="UP000737171">
    <property type="component" value="Unassembled WGS sequence"/>
</dbReference>
<protein>
    <submittedName>
        <fullName evidence="2">Right-handed parallel beta-helix repeat-containing protein</fullName>
    </submittedName>
</protein>
<proteinExistence type="predicted"/>